<sequence length="365" mass="39453">MIAVKPMMKVLGSLILLGLLLGAVFALPGPSGGHREALLAGKTKTICVGRFLIDLPEDVRLSRSQTFIDGFHVNAFPETSDAFRTRVAARQAEIEAKPNELRRKNLESATRIHVNGFDGKMFVFGRNASYTMDFGKRQVLEGVALEAHLHADGLSFDLIADDYNPQLIGNLPKLIGQLRRVAPGAIPAEPGFCFGEGMFVDPLVADQGESTSIFVDIPGHPDVVIAFSTMAGTKPRHGLLERSARAAAREPLWMRAAFKTLREGKRSINGLSGEEVAVKVTELNLSTGFGLDWEMAGNETDVHAPFLHLEMETGRNPRAGGKPVQSSLAQDSVLALWDAISSSIRLRQSGPASRLPADALASRQP</sequence>
<proteinExistence type="predicted"/>
<dbReference type="InterPro" id="IPR040761">
    <property type="entry name" value="Tli4_N"/>
</dbReference>
<protein>
    <submittedName>
        <fullName evidence="3">T6SS immunity protein Tli4 family protein</fullName>
    </submittedName>
</protein>
<keyword evidence="4" id="KW-1185">Reference proteome</keyword>
<dbReference type="Pfam" id="PF18426">
    <property type="entry name" value="Tli4_C"/>
    <property type="match status" value="1"/>
</dbReference>
<dbReference type="InterPro" id="IPR041290">
    <property type="entry name" value="Tli4_C"/>
</dbReference>
<name>A0ABT2BMH2_9BURK</name>
<accession>A0ABT2BMH2</accession>
<dbReference type="Pfam" id="PF18443">
    <property type="entry name" value="Tli4_N"/>
    <property type="match status" value="1"/>
</dbReference>
<dbReference type="EMBL" id="JANUGV010000004">
    <property type="protein sequence ID" value="MCS0609713.1"/>
    <property type="molecule type" value="Genomic_DNA"/>
</dbReference>
<feature type="domain" description="Tle cognate immunity protein 4 N-terminal" evidence="2">
    <location>
        <begin position="44"/>
        <end position="158"/>
    </location>
</feature>
<gene>
    <name evidence="3" type="ORF">NX773_16215</name>
</gene>
<comment type="caution">
    <text evidence="3">The sequence shown here is derived from an EMBL/GenBank/DDBJ whole genome shotgun (WGS) entry which is preliminary data.</text>
</comment>
<organism evidence="3 4">
    <name type="scientific">Massilia solisilvae</name>
    <dbReference type="NCBI Taxonomy" id="1811225"/>
    <lineage>
        <taxon>Bacteria</taxon>
        <taxon>Pseudomonadati</taxon>
        <taxon>Pseudomonadota</taxon>
        <taxon>Betaproteobacteria</taxon>
        <taxon>Burkholderiales</taxon>
        <taxon>Oxalobacteraceae</taxon>
        <taxon>Telluria group</taxon>
        <taxon>Massilia</taxon>
    </lineage>
</organism>
<evidence type="ECO:0000313" key="3">
    <source>
        <dbReference type="EMBL" id="MCS0609713.1"/>
    </source>
</evidence>
<evidence type="ECO:0000259" key="1">
    <source>
        <dbReference type="Pfam" id="PF18426"/>
    </source>
</evidence>
<feature type="domain" description="Tle cognate immunity protein 4 C-terminal" evidence="1">
    <location>
        <begin position="186"/>
        <end position="348"/>
    </location>
</feature>
<evidence type="ECO:0000313" key="4">
    <source>
        <dbReference type="Proteomes" id="UP001205861"/>
    </source>
</evidence>
<dbReference type="Proteomes" id="UP001205861">
    <property type="component" value="Unassembled WGS sequence"/>
</dbReference>
<dbReference type="RefSeq" id="WP_258857355.1">
    <property type="nucleotide sequence ID" value="NZ_JANUGV010000004.1"/>
</dbReference>
<evidence type="ECO:0000259" key="2">
    <source>
        <dbReference type="Pfam" id="PF18443"/>
    </source>
</evidence>
<reference evidence="3 4" key="1">
    <citation type="submission" date="2022-08" db="EMBL/GenBank/DDBJ databases">
        <title>Reclassification of Massilia species as members of the genera Telluria, Duganella, Pseudoduganella, Mokoshia gen. nov. and Zemynaea gen. nov. using orthogonal and non-orthogonal genome-based approaches.</title>
        <authorList>
            <person name="Bowman J.P."/>
        </authorList>
    </citation>
    <scope>NUCLEOTIDE SEQUENCE [LARGE SCALE GENOMIC DNA]</scope>
    <source>
        <strain evidence="3 4">JCM 31607</strain>
    </source>
</reference>